<dbReference type="OrthoDB" id="440676at2759"/>
<accession>A0A8T2RTB1</accession>
<reference evidence="5" key="1">
    <citation type="submission" date="2021-08" db="EMBL/GenBank/DDBJ databases">
        <title>WGS assembly of Ceratopteris richardii.</title>
        <authorList>
            <person name="Marchant D.B."/>
            <person name="Chen G."/>
            <person name="Jenkins J."/>
            <person name="Shu S."/>
            <person name="Leebens-Mack J."/>
            <person name="Grimwood J."/>
            <person name="Schmutz J."/>
            <person name="Soltis P."/>
            <person name="Soltis D."/>
            <person name="Chen Z.-H."/>
        </authorList>
    </citation>
    <scope>NUCLEOTIDE SEQUENCE</scope>
    <source>
        <strain evidence="5">Whitten #5841</strain>
        <tissue evidence="5">Leaf</tissue>
    </source>
</reference>
<organism evidence="5 6">
    <name type="scientific">Ceratopteris richardii</name>
    <name type="common">Triangle waterfern</name>
    <dbReference type="NCBI Taxonomy" id="49495"/>
    <lineage>
        <taxon>Eukaryota</taxon>
        <taxon>Viridiplantae</taxon>
        <taxon>Streptophyta</taxon>
        <taxon>Embryophyta</taxon>
        <taxon>Tracheophyta</taxon>
        <taxon>Polypodiopsida</taxon>
        <taxon>Polypodiidae</taxon>
        <taxon>Polypodiales</taxon>
        <taxon>Pteridineae</taxon>
        <taxon>Pteridaceae</taxon>
        <taxon>Parkerioideae</taxon>
        <taxon>Ceratopteris</taxon>
    </lineage>
</organism>
<sequence length="128" mass="15095">MMQSFQHASDPEKHVVLTPEIAKLLPTNRLISEAEWQPLGVQKSRSWVHYAIYKPEPHIMLCPRRLNYQQNQTSLCVCLCLSVSLSLSVCYATRNQRAMLLSFSRVELVNEEWSRRDEVDREWPRECY</sequence>
<protein>
    <recommendedName>
        <fullName evidence="4">Cyclin-dependent kinases regulatory subunit</fullName>
    </recommendedName>
</protein>
<dbReference type="InterPro" id="IPR000789">
    <property type="entry name" value="Cyclin-dep_kinase_reg-sub"/>
</dbReference>
<dbReference type="AlphaFoldDB" id="A0A8T2RTB1"/>
<dbReference type="SUPFAM" id="SSF55637">
    <property type="entry name" value="Cell cycle regulatory proteins"/>
    <property type="match status" value="1"/>
</dbReference>
<dbReference type="Proteomes" id="UP000825935">
    <property type="component" value="Chromosome 24"/>
</dbReference>
<dbReference type="PANTHER" id="PTHR23415">
    <property type="entry name" value="CYCLIN-DEPENDENT KINASES REGULATORY SUBUNIT/60S RIBOSOME SUBUNIT BIOGENESIS PROTEIN NIP7"/>
    <property type="match status" value="1"/>
</dbReference>
<name>A0A8T2RTB1_CERRI</name>
<evidence type="ECO:0000256" key="2">
    <source>
        <dbReference type="ARBA" id="ARBA00022618"/>
    </source>
</evidence>
<evidence type="ECO:0000313" key="5">
    <source>
        <dbReference type="EMBL" id="KAH7299440.1"/>
    </source>
</evidence>
<comment type="function">
    <text evidence="4">Binds to the catalytic subunit of the cyclin dependent kinases and is essential for their biological function.</text>
</comment>
<comment type="caution">
    <text evidence="5">The sequence shown here is derived from an EMBL/GenBank/DDBJ whole genome shotgun (WGS) entry which is preliminary data.</text>
</comment>
<dbReference type="Pfam" id="PF01111">
    <property type="entry name" value="CKS"/>
    <property type="match status" value="1"/>
</dbReference>
<dbReference type="GO" id="GO:0016538">
    <property type="term" value="F:cyclin-dependent protein serine/threonine kinase regulator activity"/>
    <property type="evidence" value="ECO:0007669"/>
    <property type="project" value="InterPro"/>
</dbReference>
<keyword evidence="6" id="KW-1185">Reference proteome</keyword>
<keyword evidence="3 4" id="KW-0131">Cell cycle</keyword>
<keyword evidence="2 4" id="KW-0132">Cell division</keyword>
<dbReference type="Gene3D" id="3.30.170.10">
    <property type="entry name" value="Cyclin-dependent kinase, regulatory subunit"/>
    <property type="match status" value="1"/>
</dbReference>
<evidence type="ECO:0000313" key="6">
    <source>
        <dbReference type="Proteomes" id="UP000825935"/>
    </source>
</evidence>
<dbReference type="PRINTS" id="PR00296">
    <property type="entry name" value="CYCLINKINASE"/>
</dbReference>
<dbReference type="EMBL" id="CM035429">
    <property type="protein sequence ID" value="KAH7299440.1"/>
    <property type="molecule type" value="Genomic_DNA"/>
</dbReference>
<dbReference type="GO" id="GO:0051301">
    <property type="term" value="P:cell division"/>
    <property type="evidence" value="ECO:0007669"/>
    <property type="project" value="UniProtKB-UniRule"/>
</dbReference>
<dbReference type="InterPro" id="IPR036858">
    <property type="entry name" value="Cyclin-dep_kinase_reg-sub_sf"/>
</dbReference>
<comment type="similarity">
    <text evidence="1 4">Belongs to the CKS family.</text>
</comment>
<evidence type="ECO:0000256" key="4">
    <source>
        <dbReference type="RuleBase" id="RU311113"/>
    </source>
</evidence>
<evidence type="ECO:0000256" key="3">
    <source>
        <dbReference type="ARBA" id="ARBA00023306"/>
    </source>
</evidence>
<evidence type="ECO:0000256" key="1">
    <source>
        <dbReference type="ARBA" id="ARBA00007782"/>
    </source>
</evidence>
<gene>
    <name evidence="5" type="ORF">KP509_24G011600</name>
</gene>
<proteinExistence type="inferred from homology"/>
<dbReference type="SMART" id="SM01084">
    <property type="entry name" value="CKS"/>
    <property type="match status" value="1"/>
</dbReference>